<dbReference type="AlphaFoldDB" id="A0A814V5S5"/>
<keyword evidence="3" id="KW-1185">Reference proteome</keyword>
<dbReference type="Proteomes" id="UP000663832">
    <property type="component" value="Unassembled WGS sequence"/>
</dbReference>
<protein>
    <recommendedName>
        <fullName evidence="5">F-box domain-containing protein</fullName>
    </recommendedName>
</protein>
<gene>
    <name evidence="1" type="ORF">BJG266_LOCUS25762</name>
    <name evidence="2" type="ORF">QVE165_LOCUS37901</name>
</gene>
<dbReference type="Gene3D" id="3.80.10.10">
    <property type="entry name" value="Ribonuclease Inhibitor"/>
    <property type="match status" value="1"/>
</dbReference>
<dbReference type="OrthoDB" id="10655980at2759"/>
<dbReference type="InterPro" id="IPR032675">
    <property type="entry name" value="LRR_dom_sf"/>
</dbReference>
<proteinExistence type="predicted"/>
<organism evidence="1 4">
    <name type="scientific">Adineta steineri</name>
    <dbReference type="NCBI Taxonomy" id="433720"/>
    <lineage>
        <taxon>Eukaryota</taxon>
        <taxon>Metazoa</taxon>
        <taxon>Spiralia</taxon>
        <taxon>Gnathifera</taxon>
        <taxon>Rotifera</taxon>
        <taxon>Eurotatoria</taxon>
        <taxon>Bdelloidea</taxon>
        <taxon>Adinetida</taxon>
        <taxon>Adinetidae</taxon>
        <taxon>Adineta</taxon>
    </lineage>
</organism>
<evidence type="ECO:0000313" key="1">
    <source>
        <dbReference type="EMBL" id="CAF1180991.1"/>
    </source>
</evidence>
<dbReference type="EMBL" id="CAJNOI010000204">
    <property type="protein sequence ID" value="CAF1180991.1"/>
    <property type="molecule type" value="Genomic_DNA"/>
</dbReference>
<dbReference type="Proteomes" id="UP000663877">
    <property type="component" value="Unassembled WGS sequence"/>
</dbReference>
<evidence type="ECO:0000313" key="4">
    <source>
        <dbReference type="Proteomes" id="UP000663877"/>
    </source>
</evidence>
<dbReference type="SUPFAM" id="SSF52047">
    <property type="entry name" value="RNI-like"/>
    <property type="match status" value="1"/>
</dbReference>
<evidence type="ECO:0008006" key="5">
    <source>
        <dbReference type="Google" id="ProtNLM"/>
    </source>
</evidence>
<accession>A0A814V5S5</accession>
<sequence>MSSSNKLDNQSEILSSLTKQHSSLKPEDGTTLFTVMPNELIVTVFEYLRPIHIVYSFHSLNARFSALIARHMKNVDLCNVAPSVLDVVRPLISQSVISLKTDCNLFWNMKDLYGFEIKRPYRDCVRRQRIASFRGCNFSIKPEYEWHKPVPYATGSKSFSSLFPSLQNLWIRYETEDDVRQVLLAQIPSLKRLQKLKLETKSSAPFDGIPNQFLQEVIFTSDSKVQDISIYRCTQLRDNMLKKFCPANNLTSLDIELFSEDDVFILFNYLPNIVSFACEINQRREMSSSSRIATPTAAATPLLKKFSLGAYQGADFYLIASLLKTRTSLEFLSLDFPVHLRNNDAPLDGNTLQNELLQYLTKLQIFQFDLRVEMKRSGTTKVVDLDRIISTFQNHFWLGEHNWNVS</sequence>
<evidence type="ECO:0000313" key="2">
    <source>
        <dbReference type="EMBL" id="CAF1416343.1"/>
    </source>
</evidence>
<evidence type="ECO:0000313" key="3">
    <source>
        <dbReference type="Proteomes" id="UP000663832"/>
    </source>
</evidence>
<dbReference type="EMBL" id="CAJNOM010000400">
    <property type="protein sequence ID" value="CAF1416343.1"/>
    <property type="molecule type" value="Genomic_DNA"/>
</dbReference>
<reference evidence="1" key="1">
    <citation type="submission" date="2021-02" db="EMBL/GenBank/DDBJ databases">
        <authorList>
            <person name="Nowell W R."/>
        </authorList>
    </citation>
    <scope>NUCLEOTIDE SEQUENCE</scope>
</reference>
<comment type="caution">
    <text evidence="1">The sequence shown here is derived from an EMBL/GenBank/DDBJ whole genome shotgun (WGS) entry which is preliminary data.</text>
</comment>
<name>A0A814V5S5_9BILA</name>